<name>A0A9N9ISE5_9GLOM</name>
<evidence type="ECO:0000313" key="2">
    <source>
        <dbReference type="EMBL" id="CAG8746854.1"/>
    </source>
</evidence>
<evidence type="ECO:0000256" key="1">
    <source>
        <dbReference type="SAM" id="MobiDB-lite"/>
    </source>
</evidence>
<feature type="non-terminal residue" evidence="2">
    <location>
        <position position="1"/>
    </location>
</feature>
<reference evidence="2" key="1">
    <citation type="submission" date="2021-06" db="EMBL/GenBank/DDBJ databases">
        <authorList>
            <person name="Kallberg Y."/>
            <person name="Tangrot J."/>
            <person name="Rosling A."/>
        </authorList>
    </citation>
    <scope>NUCLEOTIDE SEQUENCE</scope>
    <source>
        <strain evidence="2">UK204</strain>
    </source>
</reference>
<comment type="caution">
    <text evidence="2">The sequence shown here is derived from an EMBL/GenBank/DDBJ whole genome shotgun (WGS) entry which is preliminary data.</text>
</comment>
<keyword evidence="3" id="KW-1185">Reference proteome</keyword>
<feature type="region of interest" description="Disordered" evidence="1">
    <location>
        <begin position="135"/>
        <end position="173"/>
    </location>
</feature>
<accession>A0A9N9ISE5</accession>
<protein>
    <submittedName>
        <fullName evidence="2">9271_t:CDS:1</fullName>
    </submittedName>
</protein>
<dbReference type="AlphaFoldDB" id="A0A9N9ISE5"/>
<dbReference type="EMBL" id="CAJVPQ010016868">
    <property type="protein sequence ID" value="CAG8746854.1"/>
    <property type="molecule type" value="Genomic_DNA"/>
</dbReference>
<dbReference type="Proteomes" id="UP000789570">
    <property type="component" value="Unassembled WGS sequence"/>
</dbReference>
<evidence type="ECO:0000313" key="3">
    <source>
        <dbReference type="Proteomes" id="UP000789570"/>
    </source>
</evidence>
<sequence length="173" mass="19941">YLNKARFYQLSSFIPACSTSPDFSQWTIKPYNLNTILSNEVDPDSEDYSVFQDISNSRFVFTTFKTNVNSKQTSSLELADNDNLIKSFADLDNQDINFETIPLETFNYRLTDLNNTHDRSSSTFSQVKLNHNFEKQSNNTSIESKEHRVLSEDAMINQKSAEPNKKQSNNIKK</sequence>
<feature type="compositionally biased region" description="Polar residues" evidence="1">
    <location>
        <begin position="157"/>
        <end position="173"/>
    </location>
</feature>
<organism evidence="2 3">
    <name type="scientific">Funneliformis caledonium</name>
    <dbReference type="NCBI Taxonomy" id="1117310"/>
    <lineage>
        <taxon>Eukaryota</taxon>
        <taxon>Fungi</taxon>
        <taxon>Fungi incertae sedis</taxon>
        <taxon>Mucoromycota</taxon>
        <taxon>Glomeromycotina</taxon>
        <taxon>Glomeromycetes</taxon>
        <taxon>Glomerales</taxon>
        <taxon>Glomeraceae</taxon>
        <taxon>Funneliformis</taxon>
    </lineage>
</organism>
<proteinExistence type="predicted"/>
<gene>
    <name evidence="2" type="ORF">FCALED_LOCUS16021</name>
</gene>